<dbReference type="FunFam" id="3.30.300.130:FF:000005">
    <property type="entry name" value="Mitotic spindle-associated mmxd complex subunit"/>
    <property type="match status" value="1"/>
</dbReference>
<dbReference type="EMBL" id="CP009376">
    <property type="protein sequence ID" value="AIN95792.1"/>
    <property type="molecule type" value="Genomic_DNA"/>
</dbReference>
<reference evidence="5 6" key="1">
    <citation type="journal article" date="2015" name="Sci. Rep.">
        <title>The genome of Leishmania panamensis: insights into genomics of the L. (Viannia) subgenus.</title>
        <authorList>
            <person name="Llanes A."/>
            <person name="Restrepo C.M."/>
            <person name="Vecchio G.D."/>
            <person name="Anguizola F.J."/>
            <person name="Lleonart R."/>
        </authorList>
    </citation>
    <scope>NUCLEOTIDE SEQUENCE [LARGE SCALE GENOMIC DNA]</scope>
    <source>
        <strain evidence="5 6">MHOM/PA/94/PSC-1</strain>
    </source>
</reference>
<dbReference type="VEuPathDB" id="TriTrypDB:LPMP_071070"/>
<dbReference type="Proteomes" id="UP000063063">
    <property type="component" value="Chromosome 7"/>
</dbReference>
<feature type="domain" description="MIP18 family-like" evidence="4">
    <location>
        <begin position="43"/>
        <end position="115"/>
    </location>
</feature>
<dbReference type="RefSeq" id="XP_010704114.1">
    <property type="nucleotide sequence ID" value="XM_010705812.1"/>
</dbReference>
<evidence type="ECO:0000313" key="5">
    <source>
        <dbReference type="EMBL" id="AIN95792.1"/>
    </source>
</evidence>
<keyword evidence="6" id="KW-1185">Reference proteome</keyword>
<dbReference type="AlphaFoldDB" id="A0A088RII9"/>
<dbReference type="Pfam" id="PF01883">
    <property type="entry name" value="FeS_assembly_P"/>
    <property type="match status" value="1"/>
</dbReference>
<dbReference type="SUPFAM" id="SSF117916">
    <property type="entry name" value="Fe-S cluster assembly (FSCA) domain-like"/>
    <property type="match status" value="1"/>
</dbReference>
<gene>
    <name evidence="5" type="ORF">LPMP_071070</name>
</gene>
<dbReference type="GO" id="GO:1990229">
    <property type="term" value="C:iron-sulfur cluster assembly complex"/>
    <property type="evidence" value="ECO:0007669"/>
    <property type="project" value="UniProtKB-ARBA"/>
</dbReference>
<dbReference type="eggNOG" id="KOG3381">
    <property type="taxonomic scope" value="Eukaryota"/>
</dbReference>
<keyword evidence="2" id="KW-0159">Chromosome partition</keyword>
<dbReference type="GO" id="GO:0051604">
    <property type="term" value="P:protein maturation"/>
    <property type="evidence" value="ECO:0007669"/>
    <property type="project" value="InterPro"/>
</dbReference>
<dbReference type="VEuPathDB" id="TriTrypDB:LPAL13_070016000"/>
<feature type="compositionally biased region" description="Basic and acidic residues" evidence="3">
    <location>
        <begin position="14"/>
        <end position="28"/>
    </location>
</feature>
<dbReference type="Gene3D" id="6.10.250.1280">
    <property type="match status" value="1"/>
</dbReference>
<evidence type="ECO:0000256" key="2">
    <source>
        <dbReference type="ARBA" id="ARBA00022829"/>
    </source>
</evidence>
<dbReference type="GO" id="GO:0007059">
    <property type="term" value="P:chromosome segregation"/>
    <property type="evidence" value="ECO:0007669"/>
    <property type="project" value="UniProtKB-KW"/>
</dbReference>
<dbReference type="InterPro" id="IPR034904">
    <property type="entry name" value="FSCA_dom_sf"/>
</dbReference>
<dbReference type="GeneID" id="22572442"/>
<organism evidence="5 6">
    <name type="scientific">Leishmania panamensis</name>
    <dbReference type="NCBI Taxonomy" id="5679"/>
    <lineage>
        <taxon>Eukaryota</taxon>
        <taxon>Discoba</taxon>
        <taxon>Euglenozoa</taxon>
        <taxon>Kinetoplastea</taxon>
        <taxon>Metakinetoplastina</taxon>
        <taxon>Trypanosomatida</taxon>
        <taxon>Trypanosomatidae</taxon>
        <taxon>Leishmaniinae</taxon>
        <taxon>Leishmania</taxon>
        <taxon>Leishmania guyanensis species complex</taxon>
    </lineage>
</organism>
<protein>
    <recommendedName>
        <fullName evidence="4">MIP18 family-like domain-containing protein</fullName>
    </recommendedName>
</protein>
<evidence type="ECO:0000256" key="3">
    <source>
        <dbReference type="SAM" id="MobiDB-lite"/>
    </source>
</evidence>
<comment type="similarity">
    <text evidence="1">Belongs to the MIP18 family.</text>
</comment>
<feature type="region of interest" description="Disordered" evidence="3">
    <location>
        <begin position="1"/>
        <end position="36"/>
    </location>
</feature>
<dbReference type="PANTHER" id="PTHR12377:SF0">
    <property type="entry name" value="CYTOSOLIC IRON-SULFUR ASSEMBLY COMPONENT 2B"/>
    <property type="match status" value="1"/>
</dbReference>
<dbReference type="Gene3D" id="3.30.300.130">
    <property type="entry name" value="Fe-S cluster assembly (FSCA)"/>
    <property type="match status" value="1"/>
</dbReference>
<proteinExistence type="inferred from homology"/>
<dbReference type="OrthoDB" id="2746at2759"/>
<evidence type="ECO:0000259" key="4">
    <source>
        <dbReference type="Pfam" id="PF01883"/>
    </source>
</evidence>
<dbReference type="InterPro" id="IPR039796">
    <property type="entry name" value="MIP18"/>
</dbReference>
<dbReference type="PANTHER" id="PTHR12377">
    <property type="entry name" value="CYTOSOLIC IRON-SULFUR ASSEMBLY COMPONENT 2B-RELATED"/>
    <property type="match status" value="1"/>
</dbReference>
<evidence type="ECO:0000313" key="6">
    <source>
        <dbReference type="Proteomes" id="UP000063063"/>
    </source>
</evidence>
<dbReference type="InterPro" id="IPR002744">
    <property type="entry name" value="MIP18-like"/>
</dbReference>
<accession>A0A088RII9</accession>
<name>A0A088RII9_LEIPA</name>
<sequence>MTELVNPNPIVFEPTHDPLKGRTNAERAAEDDEDAEDPIDAWEVFELIRRIRDPEHPNSLEQLKVVEPSLINVNWKKRHIRVLFTPTVPHCSLTTLIGLSIRLQLERSLPEYTKIDIYVTPGTHEQEEQVNKQLNDKERVAAALENRNLLNVVESCINGLDE</sequence>
<dbReference type="KEGG" id="lpan:LPMP_071070"/>
<dbReference type="GO" id="GO:0140535">
    <property type="term" value="C:intracellular protein-containing complex"/>
    <property type="evidence" value="ECO:0007669"/>
    <property type="project" value="UniProtKB-ARBA"/>
</dbReference>
<evidence type="ECO:0000256" key="1">
    <source>
        <dbReference type="ARBA" id="ARBA00010381"/>
    </source>
</evidence>